<sequence>MWSWSDWILLLVVAGVLLYVWGTSTYHRFTRRDIPHIKPLPLLGSMGSTIFNSKSMIDKIQDDYNRFKGSPYGVIFLFRQPLIFLRDLELIKTVGIKDFEYFTDHRMIFAQKESVWTKTLISLKGQRWKDMRSTLSPAFTSSKMKTMFVLMSECCQQLVAFLEQCYQQPPKYNYNISKGKFKIISDIYTRFTTDVIATTAFGLKVDSLQQPTNKFYVMGQEATNFGLMKWFMVFALPKIMELLGTDLIPGKITEFFRTLVLDTVATREREGIVRPDMLQLLIEAKKGTLHDEHSAEDQKSTRMKLDDEDIVSQAIMFFLAGFDTTSTLLCFVSHQLATHPEVQERLQEEIDKTLEENGGKFTYEAVNSMKYLDMVVSETLRLYPPGGAIERLCVQNYTLKSNPPLELHPGDNVFVPVYALQRDPDYYPDPERFDPERFSDDNKHNINPMTYLPFGVGPRMCIGNRFALMQAKSLLAHLLSHFNIKVVPKTPVPIKIIQRGFILSVKGGFWLAWWERRTNRPIILQLKNRFKILLRKQMQNIPSLPKPPPPPSRGHGSPRVTPGTNNFTLTYRIPVSRLIMDWNWALSDWIVLLAALVTAAYLCGTWSHNHFKKRNVPYIRPAPFFGNKRPAIRSRNKEHFPDYILRTYRELQGHAYGGTFNFMQPEIILRDPELIKTITVKDFEHFTNHGSFLNNATEPIWDKSLFSLSGQRWKDMRSTLSPAFTSSKMKAMFGLVSQCCQQLVDHLEQCYEQPIEQGYGEMLILELNDLYTRYTNDVIATAAFGMELDSLKHPTNEFYMMAQRAVKIGSLKFSWQPCMSSTIPVFQFLFHLSGVTTMSKTVTEFFRSVIDDTISRREKGRTVKPDIIQHLIQAKKGDTRDANSTENAKDIDNTHKLNDDDIAAQILAFLVAGLDTTSTLLSFASHQLAVYPEIQSRLQEEIDETLQEHAGKFTYEAVNSMKYLGMVVSETLRMFPPTVTAERLCIKPYTLDINPPLELEPGDRLFIPVYGLHHDPMYYPDPERFDPERFCDENKLHINTSAYLPFGSGPQSCIGKSQGFSFDKMVSNAW</sequence>
<dbReference type="InterPro" id="IPR050476">
    <property type="entry name" value="Insect_CytP450_Detox"/>
</dbReference>
<keyword evidence="11" id="KW-0503">Monooxygenase</keyword>
<dbReference type="PANTHER" id="PTHR24292">
    <property type="entry name" value="CYTOCHROME P450"/>
    <property type="match status" value="1"/>
</dbReference>
<dbReference type="GO" id="GO:0004497">
    <property type="term" value="F:monooxygenase activity"/>
    <property type="evidence" value="ECO:0007669"/>
    <property type="project" value="UniProtKB-KW"/>
</dbReference>
<evidence type="ECO:0000256" key="5">
    <source>
        <dbReference type="ARBA" id="ARBA00022617"/>
    </source>
</evidence>
<dbReference type="EMBL" id="BLKM01004277">
    <property type="protein sequence ID" value="GFG30949.1"/>
    <property type="molecule type" value="Genomic_DNA"/>
</dbReference>
<evidence type="ECO:0000256" key="13">
    <source>
        <dbReference type="PIRSR" id="PIRSR602401-1"/>
    </source>
</evidence>
<dbReference type="InterPro" id="IPR036396">
    <property type="entry name" value="Cyt_P450_sf"/>
</dbReference>
<dbReference type="OrthoDB" id="2789670at2759"/>
<evidence type="ECO:0000256" key="12">
    <source>
        <dbReference type="ARBA" id="ARBA00023136"/>
    </source>
</evidence>
<keyword evidence="6 13" id="KW-0479">Metal-binding</keyword>
<protein>
    <recommendedName>
        <fullName evidence="17">Cytochrome P450</fullName>
    </recommendedName>
</protein>
<evidence type="ECO:0000256" key="10">
    <source>
        <dbReference type="ARBA" id="ARBA00023004"/>
    </source>
</evidence>
<dbReference type="PROSITE" id="PS00086">
    <property type="entry name" value="CYTOCHROME_P450"/>
    <property type="match status" value="1"/>
</dbReference>
<dbReference type="InterPro" id="IPR017972">
    <property type="entry name" value="Cyt_P450_CS"/>
</dbReference>
<dbReference type="Pfam" id="PF00067">
    <property type="entry name" value="p450"/>
    <property type="match status" value="2"/>
</dbReference>
<evidence type="ECO:0000256" key="14">
    <source>
        <dbReference type="SAM" id="MobiDB-lite"/>
    </source>
</evidence>
<evidence type="ECO:0000256" key="6">
    <source>
        <dbReference type="ARBA" id="ARBA00022723"/>
    </source>
</evidence>
<dbReference type="InParanoid" id="A0A6L2PEG3"/>
<evidence type="ECO:0000256" key="8">
    <source>
        <dbReference type="ARBA" id="ARBA00022848"/>
    </source>
</evidence>
<dbReference type="PANTHER" id="PTHR24292:SF54">
    <property type="entry name" value="CYP9F3-RELATED"/>
    <property type="match status" value="1"/>
</dbReference>
<dbReference type="SUPFAM" id="SSF48264">
    <property type="entry name" value="Cytochrome P450"/>
    <property type="match status" value="2"/>
</dbReference>
<keyword evidence="12" id="KW-0472">Membrane</keyword>
<evidence type="ECO:0000256" key="4">
    <source>
        <dbReference type="ARBA" id="ARBA00010617"/>
    </source>
</evidence>
<comment type="caution">
    <text evidence="15">The sequence shown here is derived from an EMBL/GenBank/DDBJ whole genome shotgun (WGS) entry which is preliminary data.</text>
</comment>
<keyword evidence="10 13" id="KW-0408">Iron</keyword>
<accession>A0A6L2PEG3</accession>
<evidence type="ECO:0000256" key="9">
    <source>
        <dbReference type="ARBA" id="ARBA00023002"/>
    </source>
</evidence>
<evidence type="ECO:0000256" key="11">
    <source>
        <dbReference type="ARBA" id="ARBA00023033"/>
    </source>
</evidence>
<feature type="region of interest" description="Disordered" evidence="14">
    <location>
        <begin position="541"/>
        <end position="563"/>
    </location>
</feature>
<dbReference type="CDD" id="cd11056">
    <property type="entry name" value="CYP6-like"/>
    <property type="match status" value="2"/>
</dbReference>
<dbReference type="Proteomes" id="UP000502823">
    <property type="component" value="Unassembled WGS sequence"/>
</dbReference>
<evidence type="ECO:0008006" key="17">
    <source>
        <dbReference type="Google" id="ProtNLM"/>
    </source>
</evidence>
<comment type="similarity">
    <text evidence="4">Belongs to the cytochrome P450 family.</text>
</comment>
<evidence type="ECO:0000256" key="7">
    <source>
        <dbReference type="ARBA" id="ARBA00022824"/>
    </source>
</evidence>
<keyword evidence="16" id="KW-1185">Reference proteome</keyword>
<dbReference type="GO" id="GO:0005789">
    <property type="term" value="C:endoplasmic reticulum membrane"/>
    <property type="evidence" value="ECO:0007669"/>
    <property type="project" value="UniProtKB-SubCell"/>
</dbReference>
<dbReference type="GO" id="GO:0005506">
    <property type="term" value="F:iron ion binding"/>
    <property type="evidence" value="ECO:0007669"/>
    <property type="project" value="InterPro"/>
</dbReference>
<organism evidence="15 16">
    <name type="scientific">Coptotermes formosanus</name>
    <name type="common">Formosan subterranean termite</name>
    <dbReference type="NCBI Taxonomy" id="36987"/>
    <lineage>
        <taxon>Eukaryota</taxon>
        <taxon>Metazoa</taxon>
        <taxon>Ecdysozoa</taxon>
        <taxon>Arthropoda</taxon>
        <taxon>Hexapoda</taxon>
        <taxon>Insecta</taxon>
        <taxon>Pterygota</taxon>
        <taxon>Neoptera</taxon>
        <taxon>Polyneoptera</taxon>
        <taxon>Dictyoptera</taxon>
        <taxon>Blattodea</taxon>
        <taxon>Blattoidea</taxon>
        <taxon>Termitoidae</taxon>
        <taxon>Rhinotermitidae</taxon>
        <taxon>Coptotermes</taxon>
    </lineage>
</organism>
<dbReference type="Gene3D" id="1.10.630.10">
    <property type="entry name" value="Cytochrome P450"/>
    <property type="match status" value="2"/>
</dbReference>
<name>A0A6L2PEG3_COPFO</name>
<keyword evidence="7" id="KW-0256">Endoplasmic reticulum</keyword>
<dbReference type="InterPro" id="IPR002401">
    <property type="entry name" value="Cyt_P450_E_grp-I"/>
</dbReference>
<proteinExistence type="inferred from homology"/>
<evidence type="ECO:0000256" key="2">
    <source>
        <dbReference type="ARBA" id="ARBA00004174"/>
    </source>
</evidence>
<gene>
    <name evidence="15" type="ORF">Cfor_07733</name>
</gene>
<dbReference type="PRINTS" id="PR00463">
    <property type="entry name" value="EP450I"/>
</dbReference>
<dbReference type="PRINTS" id="PR00385">
    <property type="entry name" value="P450"/>
</dbReference>
<evidence type="ECO:0000313" key="15">
    <source>
        <dbReference type="EMBL" id="GFG30949.1"/>
    </source>
</evidence>
<keyword evidence="5 13" id="KW-0349">Heme</keyword>
<comment type="cofactor">
    <cofactor evidence="1 13">
        <name>heme</name>
        <dbReference type="ChEBI" id="CHEBI:30413"/>
    </cofactor>
</comment>
<keyword evidence="8" id="KW-0492">Microsome</keyword>
<evidence type="ECO:0000313" key="16">
    <source>
        <dbReference type="Proteomes" id="UP000502823"/>
    </source>
</evidence>
<feature type="binding site" description="axial binding residue" evidence="13">
    <location>
        <position position="461"/>
    </location>
    <ligand>
        <name>heme</name>
        <dbReference type="ChEBI" id="CHEBI:30413"/>
    </ligand>
    <ligandPart>
        <name>Fe</name>
        <dbReference type="ChEBI" id="CHEBI:18248"/>
    </ligandPart>
</feature>
<dbReference type="InterPro" id="IPR001128">
    <property type="entry name" value="Cyt_P450"/>
</dbReference>
<dbReference type="AlphaFoldDB" id="A0A6L2PEG3"/>
<evidence type="ECO:0000256" key="3">
    <source>
        <dbReference type="ARBA" id="ARBA00004406"/>
    </source>
</evidence>
<dbReference type="FunCoup" id="A0A6L2PEG3">
    <property type="interactions" value="42"/>
</dbReference>
<reference evidence="16" key="1">
    <citation type="submission" date="2020-01" db="EMBL/GenBank/DDBJ databases">
        <title>Draft genome sequence of the Termite Coptotermes fromosanus.</title>
        <authorList>
            <person name="Itakura S."/>
            <person name="Yosikawa Y."/>
            <person name="Umezawa K."/>
        </authorList>
    </citation>
    <scope>NUCLEOTIDE SEQUENCE [LARGE SCALE GENOMIC DNA]</scope>
</reference>
<keyword evidence="9" id="KW-0560">Oxidoreductase</keyword>
<comment type="subcellular location">
    <subcellularLocation>
        <location evidence="3">Endoplasmic reticulum membrane</location>
        <topology evidence="3">Peripheral membrane protein</topology>
    </subcellularLocation>
    <subcellularLocation>
        <location evidence="2">Microsome membrane</location>
        <topology evidence="2">Peripheral membrane protein</topology>
    </subcellularLocation>
</comment>
<dbReference type="GO" id="GO:0016705">
    <property type="term" value="F:oxidoreductase activity, acting on paired donors, with incorporation or reduction of molecular oxygen"/>
    <property type="evidence" value="ECO:0007669"/>
    <property type="project" value="InterPro"/>
</dbReference>
<dbReference type="FunFam" id="1.10.630.10:FF:000042">
    <property type="entry name" value="Cytochrome P450"/>
    <property type="match status" value="2"/>
</dbReference>
<evidence type="ECO:0000256" key="1">
    <source>
        <dbReference type="ARBA" id="ARBA00001971"/>
    </source>
</evidence>
<dbReference type="GO" id="GO:0020037">
    <property type="term" value="F:heme binding"/>
    <property type="evidence" value="ECO:0007669"/>
    <property type="project" value="InterPro"/>
</dbReference>